<accession>A0ABR3EU36</accession>
<dbReference type="EMBL" id="JBAHYK010001908">
    <property type="protein sequence ID" value="KAL0566405.1"/>
    <property type="molecule type" value="Genomic_DNA"/>
</dbReference>
<reference evidence="2 3" key="1">
    <citation type="submission" date="2024-02" db="EMBL/GenBank/DDBJ databases">
        <title>A draft genome for the cacao thread blight pathogen Marasmius crinis-equi.</title>
        <authorList>
            <person name="Cohen S.P."/>
            <person name="Baruah I.K."/>
            <person name="Amoako-Attah I."/>
            <person name="Bukari Y."/>
            <person name="Meinhardt L.W."/>
            <person name="Bailey B.A."/>
        </authorList>
    </citation>
    <scope>NUCLEOTIDE SEQUENCE [LARGE SCALE GENOMIC DNA]</scope>
    <source>
        <strain evidence="2 3">GH-76</strain>
    </source>
</reference>
<dbReference type="Proteomes" id="UP001465976">
    <property type="component" value="Unassembled WGS sequence"/>
</dbReference>
<evidence type="ECO:0000313" key="2">
    <source>
        <dbReference type="EMBL" id="KAL0566405.1"/>
    </source>
</evidence>
<evidence type="ECO:0000256" key="1">
    <source>
        <dbReference type="SAM" id="MobiDB-lite"/>
    </source>
</evidence>
<protein>
    <submittedName>
        <fullName evidence="2">Uncharacterized protein</fullName>
    </submittedName>
</protein>
<sequence>MYSIPASEELFALERACLADILDSEKHKRPDTTQAAPTDDNLNRASQDLKILKENVSSIIEKLRTRS</sequence>
<comment type="caution">
    <text evidence="2">The sequence shown here is derived from an EMBL/GenBank/DDBJ whole genome shotgun (WGS) entry which is preliminary data.</text>
</comment>
<organism evidence="2 3">
    <name type="scientific">Marasmius crinis-equi</name>
    <dbReference type="NCBI Taxonomy" id="585013"/>
    <lineage>
        <taxon>Eukaryota</taxon>
        <taxon>Fungi</taxon>
        <taxon>Dikarya</taxon>
        <taxon>Basidiomycota</taxon>
        <taxon>Agaricomycotina</taxon>
        <taxon>Agaricomycetes</taxon>
        <taxon>Agaricomycetidae</taxon>
        <taxon>Agaricales</taxon>
        <taxon>Marasmiineae</taxon>
        <taxon>Marasmiaceae</taxon>
        <taxon>Marasmius</taxon>
    </lineage>
</organism>
<evidence type="ECO:0000313" key="3">
    <source>
        <dbReference type="Proteomes" id="UP001465976"/>
    </source>
</evidence>
<proteinExistence type="predicted"/>
<feature type="region of interest" description="Disordered" evidence="1">
    <location>
        <begin position="25"/>
        <end position="44"/>
    </location>
</feature>
<gene>
    <name evidence="2" type="ORF">V5O48_015609</name>
</gene>
<keyword evidence="3" id="KW-1185">Reference proteome</keyword>
<name>A0ABR3EU36_9AGAR</name>